<proteinExistence type="inferred from homology"/>
<dbReference type="PANTHER" id="PTHR43179">
    <property type="entry name" value="RHAMNOSYLTRANSFERASE WBBL"/>
    <property type="match status" value="1"/>
</dbReference>
<protein>
    <submittedName>
        <fullName evidence="5">Glycosyltransferase family 2 protein</fullName>
    </submittedName>
</protein>
<dbReference type="OrthoDB" id="9771846at2"/>
<sequence>MKVGTVVILYHPDRTHLDRMITQINAVNWAVVLVDNSPVPQDFSASPSVHYIHCSENIGIAAAQNLGLHKLVGLGLEYGLLLDQDSQLSAEMLSGLARNFLQAEKLFDKVAVIGPRIVCEYNGKPVHARVQRRIDTRGNLISVSQIIASGMLFKLKTFLQIGEKEEALFIDGVDHEWCWRARKAGYHVIQCQDVPMLHRQGDARHRYLGITFKRGAPIRLYYQVRNVLILSRRSYVPLYWKLRHLSALPLRWMVNRCFFPDGKQRGDFFRRGLIDGLTDKRGKLKV</sequence>
<dbReference type="GO" id="GO:0016757">
    <property type="term" value="F:glycosyltransferase activity"/>
    <property type="evidence" value="ECO:0007669"/>
    <property type="project" value="UniProtKB-KW"/>
</dbReference>
<dbReference type="SUPFAM" id="SSF53448">
    <property type="entry name" value="Nucleotide-diphospho-sugar transferases"/>
    <property type="match status" value="1"/>
</dbReference>
<dbReference type="RefSeq" id="WP_115594102.1">
    <property type="nucleotide sequence ID" value="NZ_QRHA01000011.1"/>
</dbReference>
<dbReference type="PANTHER" id="PTHR43179:SF12">
    <property type="entry name" value="GALACTOFURANOSYLTRANSFERASE GLFT2"/>
    <property type="match status" value="1"/>
</dbReference>
<dbReference type="Pfam" id="PF00535">
    <property type="entry name" value="Glycos_transf_2"/>
    <property type="match status" value="1"/>
</dbReference>
<keyword evidence="2" id="KW-0328">Glycosyltransferase</keyword>
<dbReference type="EMBL" id="QRHA01000011">
    <property type="protein sequence ID" value="RDV24375.1"/>
    <property type="molecule type" value="Genomic_DNA"/>
</dbReference>
<keyword evidence="6" id="KW-1185">Reference proteome</keyword>
<keyword evidence="3 5" id="KW-0808">Transferase</keyword>
<name>A0A3D8M498_9ALTE</name>
<evidence type="ECO:0000313" key="6">
    <source>
        <dbReference type="Proteomes" id="UP000256561"/>
    </source>
</evidence>
<evidence type="ECO:0000256" key="2">
    <source>
        <dbReference type="ARBA" id="ARBA00022676"/>
    </source>
</evidence>
<dbReference type="InterPro" id="IPR029044">
    <property type="entry name" value="Nucleotide-diphossugar_trans"/>
</dbReference>
<comment type="caution">
    <text evidence="5">The sequence shown here is derived from an EMBL/GenBank/DDBJ whole genome shotgun (WGS) entry which is preliminary data.</text>
</comment>
<dbReference type="CDD" id="cd02526">
    <property type="entry name" value="GT2_RfbF_like"/>
    <property type="match status" value="1"/>
</dbReference>
<evidence type="ECO:0000256" key="1">
    <source>
        <dbReference type="ARBA" id="ARBA00006739"/>
    </source>
</evidence>
<gene>
    <name evidence="5" type="ORF">DXV75_14255</name>
</gene>
<dbReference type="Proteomes" id="UP000256561">
    <property type="component" value="Unassembled WGS sequence"/>
</dbReference>
<dbReference type="Gene3D" id="3.90.550.10">
    <property type="entry name" value="Spore Coat Polysaccharide Biosynthesis Protein SpsA, Chain A"/>
    <property type="match status" value="1"/>
</dbReference>
<evidence type="ECO:0000313" key="5">
    <source>
        <dbReference type="EMBL" id="RDV24375.1"/>
    </source>
</evidence>
<comment type="similarity">
    <text evidence="1">Belongs to the glycosyltransferase 2 family.</text>
</comment>
<reference evidence="6" key="1">
    <citation type="submission" date="2018-08" db="EMBL/GenBank/DDBJ databases">
        <authorList>
            <person name="Zhang J."/>
            <person name="Du Z.-J."/>
        </authorList>
    </citation>
    <scope>NUCLEOTIDE SEQUENCE [LARGE SCALE GENOMIC DNA]</scope>
    <source>
        <strain evidence="6">KCTC 52655</strain>
    </source>
</reference>
<dbReference type="AlphaFoldDB" id="A0A3D8M498"/>
<organism evidence="5 6">
    <name type="scientific">Alteromonas aestuariivivens</name>
    <dbReference type="NCBI Taxonomy" id="1938339"/>
    <lineage>
        <taxon>Bacteria</taxon>
        <taxon>Pseudomonadati</taxon>
        <taxon>Pseudomonadota</taxon>
        <taxon>Gammaproteobacteria</taxon>
        <taxon>Alteromonadales</taxon>
        <taxon>Alteromonadaceae</taxon>
        <taxon>Alteromonas/Salinimonas group</taxon>
        <taxon>Alteromonas</taxon>
    </lineage>
</organism>
<feature type="domain" description="Glycosyltransferase 2-like" evidence="4">
    <location>
        <begin position="6"/>
        <end position="105"/>
    </location>
</feature>
<evidence type="ECO:0000256" key="3">
    <source>
        <dbReference type="ARBA" id="ARBA00022679"/>
    </source>
</evidence>
<accession>A0A3D8M498</accession>
<evidence type="ECO:0000259" key="4">
    <source>
        <dbReference type="Pfam" id="PF00535"/>
    </source>
</evidence>
<dbReference type="InterPro" id="IPR001173">
    <property type="entry name" value="Glyco_trans_2-like"/>
</dbReference>